<evidence type="ECO:0000313" key="2">
    <source>
        <dbReference type="EMBL" id="SQH72331.1"/>
    </source>
</evidence>
<dbReference type="Proteomes" id="UP000030136">
    <property type="component" value="Unassembled WGS sequence"/>
</dbReference>
<dbReference type="KEGG" id="pcre:NCTC12858_00144"/>
<gene>
    <name evidence="1" type="ORF">HQ38_08165</name>
    <name evidence="2" type="ORF">NCTC12858_00144</name>
</gene>
<reference evidence="1 3" key="1">
    <citation type="submission" date="2014-08" db="EMBL/GenBank/DDBJ databases">
        <title>Porphyromonas crevioricanis strain:COT-253_OH1447 Genome sequencing.</title>
        <authorList>
            <person name="Wallis C."/>
            <person name="Deusch O."/>
            <person name="O'Flynn C."/>
            <person name="Davis I."/>
            <person name="Jospin G."/>
            <person name="Darling A.E."/>
            <person name="Coil D.A."/>
            <person name="Alexiev A."/>
            <person name="Horsfall A."/>
            <person name="Kirkwood N."/>
            <person name="Harris S."/>
            <person name="Eisen J.A."/>
        </authorList>
    </citation>
    <scope>NUCLEOTIDE SEQUENCE [LARGE SCALE GENOMIC DNA]</scope>
    <source>
        <strain evidence="3">COT-253 OH1447</strain>
        <strain evidence="1">COT-253_OH1447</strain>
    </source>
</reference>
<dbReference type="OrthoDB" id="1114613at2"/>
<protein>
    <submittedName>
        <fullName evidence="1">Uncharacterized protein</fullName>
    </submittedName>
</protein>
<accession>A0A0A2FZV1</accession>
<keyword evidence="4" id="KW-1185">Reference proteome</keyword>
<dbReference type="EMBL" id="JQJC01000023">
    <property type="protein sequence ID" value="KGN93744.1"/>
    <property type="molecule type" value="Genomic_DNA"/>
</dbReference>
<evidence type="ECO:0000313" key="1">
    <source>
        <dbReference type="EMBL" id="KGN93744.1"/>
    </source>
</evidence>
<name>A0A0A2FZV1_9PORP</name>
<proteinExistence type="predicted"/>
<dbReference type="Proteomes" id="UP000249300">
    <property type="component" value="Chromosome 1"/>
</dbReference>
<dbReference type="EMBL" id="LS483447">
    <property type="protein sequence ID" value="SQH72331.1"/>
    <property type="molecule type" value="Genomic_DNA"/>
</dbReference>
<evidence type="ECO:0000313" key="3">
    <source>
        <dbReference type="Proteomes" id="UP000030136"/>
    </source>
</evidence>
<reference evidence="2 4" key="2">
    <citation type="submission" date="2018-06" db="EMBL/GenBank/DDBJ databases">
        <authorList>
            <consortium name="Pathogen Informatics"/>
            <person name="Doyle S."/>
        </authorList>
    </citation>
    <scope>NUCLEOTIDE SEQUENCE [LARGE SCALE GENOMIC DNA]</scope>
    <source>
        <strain evidence="2 4">NCTC12858</strain>
    </source>
</reference>
<dbReference type="eggNOG" id="ENOG5031SV0">
    <property type="taxonomic scope" value="Bacteria"/>
</dbReference>
<dbReference type="AlphaFoldDB" id="A0A0A2FZV1"/>
<evidence type="ECO:0000313" key="4">
    <source>
        <dbReference type="Proteomes" id="UP000249300"/>
    </source>
</evidence>
<sequence>MDDISRLGGQIHQLEEPVPLPLQAEYFKQSIALRMTKGEGNPHNYPTMDAEKLIFDQDKPLSTRRMALSRLAMSGRVEAYRVIEDFLKIAPEGELRQWAMMAKLECRVAMMSDLVDERQIAVASGLGGRGDLMRFMGLFHTVHLQEFEPFQVELFTKELQYRMEQYGGEVEDISVGYNYIQISFLLPIQSPIKEIFVGFILECNLYGNFLGDSFMVTNSQPITPQVIKETLAKYAKEKNLDPTH</sequence>
<organism evidence="1 3">
    <name type="scientific">Porphyromonas crevioricanis</name>
    <dbReference type="NCBI Taxonomy" id="393921"/>
    <lineage>
        <taxon>Bacteria</taxon>
        <taxon>Pseudomonadati</taxon>
        <taxon>Bacteroidota</taxon>
        <taxon>Bacteroidia</taxon>
        <taxon>Bacteroidales</taxon>
        <taxon>Porphyromonadaceae</taxon>
        <taxon>Porphyromonas</taxon>
    </lineage>
</organism>
<dbReference type="RefSeq" id="WP_023935963.1">
    <property type="nucleotide sequence ID" value="NZ_FUXH01000005.1"/>
</dbReference>
<dbReference type="STRING" id="393921.HQ45_06980"/>